<dbReference type="PANTHER" id="PTHR47197:SF3">
    <property type="entry name" value="DIHYDRO-HEME D1 DEHYDROGENASE"/>
    <property type="match status" value="1"/>
</dbReference>
<dbReference type="RefSeq" id="WP_089252076.1">
    <property type="nucleotide sequence ID" value="NZ_FZOW01000025.1"/>
</dbReference>
<evidence type="ECO:0000313" key="2">
    <source>
        <dbReference type="EMBL" id="SNT47694.1"/>
    </source>
</evidence>
<dbReference type="InterPro" id="IPR018391">
    <property type="entry name" value="PQQ_b-propeller_rpt"/>
</dbReference>
<dbReference type="AlphaFoldDB" id="A0A239MZU5"/>
<dbReference type="Gene3D" id="2.130.10.10">
    <property type="entry name" value="YVTN repeat-like/Quinoprotein amine dehydrogenase"/>
    <property type="match status" value="2"/>
</dbReference>
<protein>
    <submittedName>
        <fullName evidence="2">40-residue YVTN family beta-propeller repeat-containing protein</fullName>
    </submittedName>
</protein>
<evidence type="ECO:0000256" key="1">
    <source>
        <dbReference type="SAM" id="SignalP"/>
    </source>
</evidence>
<dbReference type="InterPro" id="IPR051200">
    <property type="entry name" value="Host-pathogen_enzymatic-act"/>
</dbReference>
<reference evidence="3" key="1">
    <citation type="submission" date="2017-06" db="EMBL/GenBank/DDBJ databases">
        <authorList>
            <person name="Varghese N."/>
            <person name="Submissions S."/>
        </authorList>
    </citation>
    <scope>NUCLEOTIDE SEQUENCE [LARGE SCALE GENOMIC DNA]</scope>
    <source>
        <strain evidence="3">JCM 23211</strain>
    </source>
</reference>
<dbReference type="SMART" id="SM00564">
    <property type="entry name" value="PQQ"/>
    <property type="match status" value="3"/>
</dbReference>
<sequence>MLTLSHSSASSTPVRRFTRLAVLPVLTAVALVTALAPAVSAAPGAAAWEVSSTVGVGPGPNQFAFSPDATRLYVTAGDGVDVIDTATNQAISRVSVPSSVGGIAVTPAGDIYVAGSAGIVYVIDPDTSTVVAEVALEVGAIGMTISGDSVYVTNGTTGVVHVIDTTTNTVESTVSVGANPVQATAIDGTVYVTNAGSGSVSAIDAATDTVIATIPVGGFPIGVTSAAGRVYAVEGISQSVTVIDAATNTVVDSLAVGGGSLTGIAATSDGGSIFVNQSDTDTVAIIDTDGHEPPQTVSVGARPGGAIVAPGNTTAYVTNGESASVSVLIAASEQCIGIACLPTGSFGG</sequence>
<feature type="chain" id="PRO_5012941247" evidence="1">
    <location>
        <begin position="42"/>
        <end position="348"/>
    </location>
</feature>
<dbReference type="InterPro" id="IPR015943">
    <property type="entry name" value="WD40/YVTN_repeat-like_dom_sf"/>
</dbReference>
<proteinExistence type="predicted"/>
<dbReference type="NCBIfam" id="TIGR02276">
    <property type="entry name" value="beta_rpt_yvtn"/>
    <property type="match status" value="2"/>
</dbReference>
<gene>
    <name evidence="2" type="ORF">SAMN05421642_1251</name>
</gene>
<evidence type="ECO:0000313" key="3">
    <source>
        <dbReference type="Proteomes" id="UP000198327"/>
    </source>
</evidence>
<dbReference type="EMBL" id="FZOW01000025">
    <property type="protein sequence ID" value="SNT47694.1"/>
    <property type="molecule type" value="Genomic_DNA"/>
</dbReference>
<dbReference type="SUPFAM" id="SSF63829">
    <property type="entry name" value="Calcium-dependent phosphotriesterase"/>
    <property type="match status" value="1"/>
</dbReference>
<dbReference type="PANTHER" id="PTHR47197">
    <property type="entry name" value="PROTEIN NIRF"/>
    <property type="match status" value="1"/>
</dbReference>
<feature type="signal peptide" evidence="1">
    <location>
        <begin position="1"/>
        <end position="41"/>
    </location>
</feature>
<keyword evidence="1" id="KW-0732">Signal</keyword>
<keyword evidence="3" id="KW-1185">Reference proteome</keyword>
<name>A0A239MZU5_9NOCA</name>
<accession>A0A239MZU5</accession>
<organism evidence="2 3">
    <name type="scientific">Rhodococcoides kyotonense</name>
    <dbReference type="NCBI Taxonomy" id="398843"/>
    <lineage>
        <taxon>Bacteria</taxon>
        <taxon>Bacillati</taxon>
        <taxon>Actinomycetota</taxon>
        <taxon>Actinomycetes</taxon>
        <taxon>Mycobacteriales</taxon>
        <taxon>Nocardiaceae</taxon>
        <taxon>Rhodococcoides</taxon>
    </lineage>
</organism>
<dbReference type="Proteomes" id="UP000198327">
    <property type="component" value="Unassembled WGS sequence"/>
</dbReference>
<dbReference type="InterPro" id="IPR011964">
    <property type="entry name" value="YVTN_b-propeller_repeat"/>
</dbReference>